<dbReference type="Pfam" id="PF01753">
    <property type="entry name" value="zf-MYND"/>
    <property type="match status" value="1"/>
</dbReference>
<evidence type="ECO:0000256" key="3">
    <source>
        <dbReference type="ARBA" id="ARBA00022833"/>
    </source>
</evidence>
<proteinExistence type="predicted"/>
<evidence type="ECO:0000259" key="5">
    <source>
        <dbReference type="PROSITE" id="PS50865"/>
    </source>
</evidence>
<keyword evidence="7" id="KW-1185">Reference proteome</keyword>
<dbReference type="PROSITE" id="PS50865">
    <property type="entry name" value="ZF_MYND_2"/>
    <property type="match status" value="1"/>
</dbReference>
<accession>A0A8H5FCD6</accession>
<evidence type="ECO:0000256" key="1">
    <source>
        <dbReference type="ARBA" id="ARBA00022723"/>
    </source>
</evidence>
<organism evidence="6 7">
    <name type="scientific">Ephemerocybe angulata</name>
    <dbReference type="NCBI Taxonomy" id="980116"/>
    <lineage>
        <taxon>Eukaryota</taxon>
        <taxon>Fungi</taxon>
        <taxon>Dikarya</taxon>
        <taxon>Basidiomycota</taxon>
        <taxon>Agaricomycotina</taxon>
        <taxon>Agaricomycetes</taxon>
        <taxon>Agaricomycetidae</taxon>
        <taxon>Agaricales</taxon>
        <taxon>Agaricineae</taxon>
        <taxon>Psathyrellaceae</taxon>
        <taxon>Ephemerocybe</taxon>
    </lineage>
</organism>
<dbReference type="InterPro" id="IPR002893">
    <property type="entry name" value="Znf_MYND"/>
</dbReference>
<evidence type="ECO:0000256" key="4">
    <source>
        <dbReference type="PROSITE-ProRule" id="PRU00134"/>
    </source>
</evidence>
<evidence type="ECO:0000313" key="6">
    <source>
        <dbReference type="EMBL" id="KAF5331437.1"/>
    </source>
</evidence>
<comment type="caution">
    <text evidence="6">The sequence shown here is derived from an EMBL/GenBank/DDBJ whole genome shotgun (WGS) entry which is preliminary data.</text>
</comment>
<evidence type="ECO:0000256" key="2">
    <source>
        <dbReference type="ARBA" id="ARBA00022771"/>
    </source>
</evidence>
<dbReference type="AlphaFoldDB" id="A0A8H5FCD6"/>
<dbReference type="Proteomes" id="UP000541558">
    <property type="component" value="Unassembled WGS sequence"/>
</dbReference>
<reference evidence="6 7" key="1">
    <citation type="journal article" date="2020" name="ISME J.">
        <title>Uncovering the hidden diversity of litter-decomposition mechanisms in mushroom-forming fungi.</title>
        <authorList>
            <person name="Floudas D."/>
            <person name="Bentzer J."/>
            <person name="Ahren D."/>
            <person name="Johansson T."/>
            <person name="Persson P."/>
            <person name="Tunlid A."/>
        </authorList>
    </citation>
    <scope>NUCLEOTIDE SEQUENCE [LARGE SCALE GENOMIC DNA]</scope>
    <source>
        <strain evidence="6 7">CBS 175.51</strain>
    </source>
</reference>
<keyword evidence="3" id="KW-0862">Zinc</keyword>
<dbReference type="GO" id="GO:0008270">
    <property type="term" value="F:zinc ion binding"/>
    <property type="evidence" value="ECO:0007669"/>
    <property type="project" value="UniProtKB-KW"/>
</dbReference>
<dbReference type="EMBL" id="JAACJK010000114">
    <property type="protein sequence ID" value="KAF5331437.1"/>
    <property type="molecule type" value="Genomic_DNA"/>
</dbReference>
<dbReference type="Gene3D" id="6.10.140.2220">
    <property type="match status" value="1"/>
</dbReference>
<name>A0A8H5FCD6_9AGAR</name>
<feature type="domain" description="MYND-type" evidence="5">
    <location>
        <begin position="442"/>
        <end position="485"/>
    </location>
</feature>
<gene>
    <name evidence="6" type="ORF">D9611_011900</name>
</gene>
<keyword evidence="2 4" id="KW-0863">Zinc-finger</keyword>
<protein>
    <recommendedName>
        <fullName evidence="5">MYND-type domain-containing protein</fullName>
    </recommendedName>
</protein>
<dbReference type="OrthoDB" id="3071625at2759"/>
<evidence type="ECO:0000313" key="7">
    <source>
        <dbReference type="Proteomes" id="UP000541558"/>
    </source>
</evidence>
<keyword evidence="1" id="KW-0479">Metal-binding</keyword>
<dbReference type="SUPFAM" id="SSF144232">
    <property type="entry name" value="HIT/MYND zinc finger-like"/>
    <property type="match status" value="1"/>
</dbReference>
<sequence>MTGNSGCGGRGLRCQSQGIHPCSRPDRCNLLKKALGRKLYDLVLLGRLLEKDEDVHVIDSALGHLEYSLVPPKRDTLSDPTRHRISHAFAALEDMLSCLLGLYYNRHNRSSKDPTPYETRLYRKLVDRWLGMIAWLEYLVVYDSVTLGVTSILRDFLMALTTMLHLERVPAAEYVEEVISMPQTVDFIFLMLYQIDPKTGAPYSFPESPLFPCHLTQVVSIYSDSEVGITAMLGWLRSTKPQKRERITSSLRARARDLANTTGDDISGAIRSMSCLYYFVCPILHSLRRCVHYYDLIKTFSAALLKLTEKGVARGITEPELWLQIGHSLGSILVMVTEIVPNPFKAVSKAIEGGLLTIILKSGPYTQKHSPEVTTTCLNALIPYLYLSKPFNAVVQRGDFQLFRNPPFPIPESMQAAYSGYIAAMTRNLHTYNHRSASPNTCSNLRHPAGGRDAAMKSCSACHSVFYCSPTCQDVDWIAFHSKECRPLADQASMMKEAGVWASFQTRRDQLIHIQTTANACLLPPSALYSMPLPGSGAPARGPLVVLFDFVDITGPIAPKLVPLDVREAVWEVWDARVQTYAKDDLGRIVLVEGIFPFTNLVQHYVLVKMRWSPEAPPGSRYTVLSSVVRMAAFLSNDSDALTVT</sequence>